<reference evidence="3" key="1">
    <citation type="journal article" date="2018" name="Gigascience">
        <title>Genome assembly of the Pink Ipe (Handroanthus impetiginosus, Bignoniaceae), a highly valued, ecologically keystone Neotropical timber forest tree.</title>
        <authorList>
            <person name="Silva-Junior O.B."/>
            <person name="Grattapaglia D."/>
            <person name="Novaes E."/>
            <person name="Collevatti R.G."/>
        </authorList>
    </citation>
    <scope>NUCLEOTIDE SEQUENCE [LARGE SCALE GENOMIC DNA]</scope>
    <source>
        <strain evidence="3">cv. UFG-1</strain>
    </source>
</reference>
<accession>A0A2G9GBP8</accession>
<protein>
    <recommendedName>
        <fullName evidence="1">SAWADEE domain-containing protein</fullName>
    </recommendedName>
</protein>
<evidence type="ECO:0000313" key="2">
    <source>
        <dbReference type="EMBL" id="PIN02642.1"/>
    </source>
</evidence>
<dbReference type="STRING" id="429701.A0A2G9GBP8"/>
<proteinExistence type="predicted"/>
<dbReference type="Gene3D" id="2.40.50.40">
    <property type="match status" value="1"/>
</dbReference>
<dbReference type="Gene3D" id="2.30.30.140">
    <property type="match status" value="1"/>
</dbReference>
<dbReference type="PANTHER" id="PTHR33827:SF2">
    <property type="entry name" value="PROTEIN SAWADEE HOMEODOMAIN HOMOLOG 1"/>
    <property type="match status" value="1"/>
</dbReference>
<feature type="domain" description="SAWADEE" evidence="1">
    <location>
        <begin position="194"/>
        <end position="320"/>
    </location>
</feature>
<dbReference type="Pfam" id="PF16719">
    <property type="entry name" value="SAWADEE"/>
    <property type="match status" value="1"/>
</dbReference>
<evidence type="ECO:0000313" key="3">
    <source>
        <dbReference type="Proteomes" id="UP000231279"/>
    </source>
</evidence>
<dbReference type="AlphaFoldDB" id="A0A2G9GBP8"/>
<sequence>MKIKQVKVAKSGVNYKNCTNLSAESRFVPKISPIKRTKRKTLSLKSLSPPLCVCVCVCVCVRERERERERERAREMDDEFDAMEVENDLPEFTLAEIIEMENLYKKMREKPIAEELFQELSAKFNCSTHRVGKSLIRWEQVKRWFQNKQTNLTAKVNPSSAYGGAVVPKAAVVKKRVRVPTISSSEAAAVLPNLIFEARSAKDYAWFDVASFLTYRVLSSGELVVRVRFAGFNKEEDEWVSVKRAVRERSIPLEHSECDRVNVGDLVLCYREAEDDALYCDAHVLEIERKSHDSNDCTCIFVVRYDHDSFEEKVRLNKLCCRPTQSGSEGNEGWKTMLLEPIGM</sequence>
<name>A0A2G9GBP8_9LAMI</name>
<organism evidence="2 3">
    <name type="scientific">Handroanthus impetiginosus</name>
    <dbReference type="NCBI Taxonomy" id="429701"/>
    <lineage>
        <taxon>Eukaryota</taxon>
        <taxon>Viridiplantae</taxon>
        <taxon>Streptophyta</taxon>
        <taxon>Embryophyta</taxon>
        <taxon>Tracheophyta</taxon>
        <taxon>Spermatophyta</taxon>
        <taxon>Magnoliopsida</taxon>
        <taxon>eudicotyledons</taxon>
        <taxon>Gunneridae</taxon>
        <taxon>Pentapetalae</taxon>
        <taxon>asterids</taxon>
        <taxon>lamiids</taxon>
        <taxon>Lamiales</taxon>
        <taxon>Bignoniaceae</taxon>
        <taxon>Crescentiina</taxon>
        <taxon>Tabebuia alliance</taxon>
        <taxon>Handroanthus</taxon>
    </lineage>
</organism>
<comment type="caution">
    <text evidence="2">The sequence shown here is derived from an EMBL/GenBank/DDBJ whole genome shotgun (WGS) entry which is preliminary data.</text>
</comment>
<keyword evidence="3" id="KW-1185">Reference proteome</keyword>
<dbReference type="InterPro" id="IPR039276">
    <property type="entry name" value="SHH1/2"/>
</dbReference>
<dbReference type="InterPro" id="IPR032001">
    <property type="entry name" value="SAWADEE_dom"/>
</dbReference>
<dbReference type="OrthoDB" id="1885884at2759"/>
<dbReference type="Proteomes" id="UP000231279">
    <property type="component" value="Unassembled WGS sequence"/>
</dbReference>
<evidence type="ECO:0000259" key="1">
    <source>
        <dbReference type="Pfam" id="PF16719"/>
    </source>
</evidence>
<dbReference type="PANTHER" id="PTHR33827">
    <property type="entry name" value="PROTEIN SAWADEE HOMEODOMAIN HOMOLOG 2"/>
    <property type="match status" value="1"/>
</dbReference>
<dbReference type="GO" id="GO:0003682">
    <property type="term" value="F:chromatin binding"/>
    <property type="evidence" value="ECO:0007669"/>
    <property type="project" value="InterPro"/>
</dbReference>
<dbReference type="EMBL" id="NKXS01005831">
    <property type="protein sequence ID" value="PIN02642.1"/>
    <property type="molecule type" value="Genomic_DNA"/>
</dbReference>
<gene>
    <name evidence="2" type="ORF">CDL12_24844</name>
</gene>